<dbReference type="OrthoDB" id="423935at2759"/>
<dbReference type="PANTHER" id="PTHR33607">
    <property type="entry name" value="ENDONUCLEASE-1"/>
    <property type="match status" value="1"/>
</dbReference>
<dbReference type="SUPFAM" id="SSF54060">
    <property type="entry name" value="His-Me finger endonucleases"/>
    <property type="match status" value="1"/>
</dbReference>
<dbReference type="PANTHER" id="PTHR33607:SF2">
    <property type="entry name" value="ENDONUCLEASE-1"/>
    <property type="match status" value="1"/>
</dbReference>
<gene>
    <name evidence="4" type="ORF">TrCOL_g11988</name>
</gene>
<sequence length="687" mass="74669">MSSPHPASILRAKVKEYDAHLRSKMRSSPSASSPSPNRKFPPKSRLCAPGAYETWRSLRDKSHAIVDGNAQVPSNMRGTPSPNKRAKPKVKSLFKPLKVLTILLALAGMPREAEAQEPPATGFSGCSLEDYYIPISDDLLNYETAHTAATMDKVLHDLIAPHNVIPYTSTKTDCWDALSVLDVDPSNPSNVILIYAQRSEPISNQGDSEGWNREHVWPKSYGVGYTGPDTSDLLSLRAADWSVNSARNNRWYDDCLDADVCDVPAHDEAPLDTGKMTVPGTNGLFMPPASSRGDLARSILYMATRYDGEEEDTTDLQVSDCPCDTGNTMGILTTMLRWHEEDPVDDAERERNTKLCEGYQGNRNPYIDYPELAGFIYGDLVGVPEGGCPVCPEKESDDGGSGEDFWLTSSQRFRRGDVAVVGVTSDSPKSVLLLALVDLEPGGVIYITDNGWTSDEGGWRTGEGTLRYVVPAEGVPKGATLLWSEGGGEGWEQDGSFLLSTTGEQVYVYTRVEGEGGEASDAMLYALQYRAGSFDEAGSEGTTKGTLPGELEGGPFWVALTHRDNYRWTREEFSGEVRGKMGWLEAISGGVWEGENGEGIVELVGEEGYVDVLGRESCVVGEEGGCGEGEVCVGMEGEKGDEGEEGGEGGGRRRRRRRRLFGNLDEDTTTAPEPTPIVGECVHTLEL</sequence>
<feature type="region of interest" description="Disordered" evidence="3">
    <location>
        <begin position="20"/>
        <end position="46"/>
    </location>
</feature>
<dbReference type="AlphaFoldDB" id="A0A9W7G5P3"/>
<dbReference type="InterPro" id="IPR044925">
    <property type="entry name" value="His-Me_finger_sf"/>
</dbReference>
<evidence type="ECO:0000256" key="3">
    <source>
        <dbReference type="SAM" id="MobiDB-lite"/>
    </source>
</evidence>
<evidence type="ECO:0000256" key="1">
    <source>
        <dbReference type="ARBA" id="ARBA00022722"/>
    </source>
</evidence>
<dbReference type="GO" id="GO:0016787">
    <property type="term" value="F:hydrolase activity"/>
    <property type="evidence" value="ECO:0007669"/>
    <property type="project" value="UniProtKB-KW"/>
</dbReference>
<keyword evidence="2" id="KW-0378">Hydrolase</keyword>
<reference evidence="5" key="1">
    <citation type="journal article" date="2023" name="Commun. Biol.">
        <title>Genome analysis of Parmales, the sister group of diatoms, reveals the evolutionary specialization of diatoms from phago-mixotrophs to photoautotrophs.</title>
        <authorList>
            <person name="Ban H."/>
            <person name="Sato S."/>
            <person name="Yoshikawa S."/>
            <person name="Yamada K."/>
            <person name="Nakamura Y."/>
            <person name="Ichinomiya M."/>
            <person name="Sato N."/>
            <person name="Blanc-Mathieu R."/>
            <person name="Endo H."/>
            <person name="Kuwata A."/>
            <person name="Ogata H."/>
        </authorList>
    </citation>
    <scope>NUCLEOTIDE SEQUENCE [LARGE SCALE GENOMIC DNA]</scope>
</reference>
<proteinExistence type="predicted"/>
<name>A0A9W7G5P3_9STRA</name>
<protein>
    <submittedName>
        <fullName evidence="4">Uncharacterized protein</fullName>
    </submittedName>
</protein>
<dbReference type="Pfam" id="PF04231">
    <property type="entry name" value="Endonuclease_1"/>
    <property type="match status" value="1"/>
</dbReference>
<dbReference type="Proteomes" id="UP001165065">
    <property type="component" value="Unassembled WGS sequence"/>
</dbReference>
<keyword evidence="1" id="KW-0540">Nuclease</keyword>
<feature type="compositionally biased region" description="Low complexity" evidence="3">
    <location>
        <begin position="27"/>
        <end position="36"/>
    </location>
</feature>
<evidence type="ECO:0000256" key="2">
    <source>
        <dbReference type="ARBA" id="ARBA00022801"/>
    </source>
</evidence>
<dbReference type="EMBL" id="BRYA01000805">
    <property type="protein sequence ID" value="GMI33022.1"/>
    <property type="molecule type" value="Genomic_DNA"/>
</dbReference>
<keyword evidence="5" id="KW-1185">Reference proteome</keyword>
<evidence type="ECO:0000313" key="4">
    <source>
        <dbReference type="EMBL" id="GMI33022.1"/>
    </source>
</evidence>
<accession>A0A9W7G5P3</accession>
<evidence type="ECO:0000313" key="5">
    <source>
        <dbReference type="Proteomes" id="UP001165065"/>
    </source>
</evidence>
<feature type="region of interest" description="Disordered" evidence="3">
    <location>
        <begin position="637"/>
        <end position="678"/>
    </location>
</feature>
<organism evidence="4 5">
    <name type="scientific">Triparma columacea</name>
    <dbReference type="NCBI Taxonomy" id="722753"/>
    <lineage>
        <taxon>Eukaryota</taxon>
        <taxon>Sar</taxon>
        <taxon>Stramenopiles</taxon>
        <taxon>Ochrophyta</taxon>
        <taxon>Bolidophyceae</taxon>
        <taxon>Parmales</taxon>
        <taxon>Triparmaceae</taxon>
        <taxon>Triparma</taxon>
    </lineage>
</organism>
<dbReference type="InterPro" id="IPR007346">
    <property type="entry name" value="Endonuclease-I"/>
</dbReference>
<dbReference type="GO" id="GO:0004518">
    <property type="term" value="F:nuclease activity"/>
    <property type="evidence" value="ECO:0007669"/>
    <property type="project" value="UniProtKB-KW"/>
</dbReference>
<comment type="caution">
    <text evidence="4">The sequence shown here is derived from an EMBL/GenBank/DDBJ whole genome shotgun (WGS) entry which is preliminary data.</text>
</comment>